<evidence type="ECO:0000313" key="2">
    <source>
        <dbReference type="Proteomes" id="UP000679848"/>
    </source>
</evidence>
<keyword evidence="1" id="KW-0614">Plasmid</keyword>
<gene>
    <name evidence="1" type="ORF">MM59RIKEN_30910</name>
</gene>
<dbReference type="InterPro" id="IPR021338">
    <property type="entry name" value="DUF2953"/>
</dbReference>
<dbReference type="EMBL" id="AP023421">
    <property type="protein sequence ID" value="BCK85772.1"/>
    <property type="molecule type" value="Genomic_DNA"/>
</dbReference>
<keyword evidence="2" id="KW-1185">Reference proteome</keyword>
<organism evidence="1 2">
    <name type="scientific">Pusillibacter faecalis</name>
    <dbReference type="NCBI Taxonomy" id="2714358"/>
    <lineage>
        <taxon>Bacteria</taxon>
        <taxon>Bacillati</taxon>
        <taxon>Bacillota</taxon>
        <taxon>Clostridia</taxon>
        <taxon>Eubacteriales</taxon>
        <taxon>Oscillospiraceae</taxon>
        <taxon>Pusillibacter</taxon>
    </lineage>
</organism>
<geneLocation type="plasmid" evidence="1 2">
    <name>pMM59_01</name>
</geneLocation>
<name>A0A830U7J5_9FIRM</name>
<dbReference type="Pfam" id="PF11167">
    <property type="entry name" value="DUF2953"/>
    <property type="match status" value="1"/>
</dbReference>
<dbReference type="KEGG" id="pfaa:MM59RIKEN_30910"/>
<dbReference type="RefSeq" id="WP_187028594.1">
    <property type="nucleotide sequence ID" value="NZ_AP023421.1"/>
</dbReference>
<evidence type="ECO:0008006" key="3">
    <source>
        <dbReference type="Google" id="ProtNLM"/>
    </source>
</evidence>
<dbReference type="AlphaFoldDB" id="A0A830U7J5"/>
<protein>
    <recommendedName>
        <fullName evidence="3">DUF2953 domain-containing protein</fullName>
    </recommendedName>
</protein>
<dbReference type="Proteomes" id="UP000679848">
    <property type="component" value="Plasmid pMM59_01"/>
</dbReference>
<sequence length="206" mass="22581">MLWIVGILAALVVLICCIRMGVLVTFAGQSAVVELKIALFHIQCYPAKENGKAAQKQAETAAKAVDKAVKKELPKFEDIREAAKALWPPLRRALGRLGRGIRVDPLDLRVILGGARDPAQTARMYGYLHAGIWTIMPAMEELVEIRKPYLHVGVDYENTETILHGQIGISARLGTLLRAALSAGIPAIRWFLQHRKNMSAPTQAAA</sequence>
<accession>A0A830U7J5</accession>
<reference evidence="1" key="1">
    <citation type="submission" date="2020-09" db="EMBL/GenBank/DDBJ databases">
        <title>New species isolated from human feces.</title>
        <authorList>
            <person name="Kitahara M."/>
            <person name="Shigeno Y."/>
            <person name="Shime M."/>
            <person name="Matsumoto Y."/>
            <person name="Nakamura S."/>
            <person name="Motooka D."/>
            <person name="Fukuoka S."/>
            <person name="Nishikawa H."/>
            <person name="Benno Y."/>
        </authorList>
    </citation>
    <scope>NUCLEOTIDE SEQUENCE</scope>
    <source>
        <strain evidence="1">MM59</strain>
        <plasmid evidence="1">pMM59_01</plasmid>
    </source>
</reference>
<evidence type="ECO:0000313" key="1">
    <source>
        <dbReference type="EMBL" id="BCK85772.1"/>
    </source>
</evidence>
<proteinExistence type="predicted"/>